<dbReference type="Proteomes" id="UP001458880">
    <property type="component" value="Unassembled WGS sequence"/>
</dbReference>
<sequence length="296" mass="32142">MWSLRNYFGYFAVYIAVALSSSDNPIAAYKLLRTSGRASSGCTNADCPYSLDSTAQFFPHDTDCARYCMCDWYSVAYDMACPDGLHWNSAINICDWPDNVECKNTEPTTTSSAIESTTIITTTVPGTGINLTTTTSFSTTGNSITTINTSTTTEPSATVNPIPTMAANISTITDPAGVTTTATKPTSTSINDPSTAVKLTTVSSTSGLTVTTNGDQLISSTTEPSNNEELRTNMDKKRPLSDEELLKFAENFGNISDNDFELLSNENDMDIDNISANALHYTLLNQWWNQLFPHII</sequence>
<dbReference type="SMART" id="SM00494">
    <property type="entry name" value="ChtBD2"/>
    <property type="match status" value="1"/>
</dbReference>
<organism evidence="7 8">
    <name type="scientific">Popillia japonica</name>
    <name type="common">Japanese beetle</name>
    <dbReference type="NCBI Taxonomy" id="7064"/>
    <lineage>
        <taxon>Eukaryota</taxon>
        <taxon>Metazoa</taxon>
        <taxon>Ecdysozoa</taxon>
        <taxon>Arthropoda</taxon>
        <taxon>Hexapoda</taxon>
        <taxon>Insecta</taxon>
        <taxon>Pterygota</taxon>
        <taxon>Neoptera</taxon>
        <taxon>Endopterygota</taxon>
        <taxon>Coleoptera</taxon>
        <taxon>Polyphaga</taxon>
        <taxon>Scarabaeiformia</taxon>
        <taxon>Scarabaeidae</taxon>
        <taxon>Rutelinae</taxon>
        <taxon>Popillia</taxon>
    </lineage>
</organism>
<evidence type="ECO:0000256" key="4">
    <source>
        <dbReference type="ARBA" id="ARBA00023157"/>
    </source>
</evidence>
<keyword evidence="2" id="KW-0732">Signal</keyword>
<evidence type="ECO:0000256" key="5">
    <source>
        <dbReference type="ARBA" id="ARBA00023180"/>
    </source>
</evidence>
<evidence type="ECO:0000259" key="6">
    <source>
        <dbReference type="PROSITE" id="PS50940"/>
    </source>
</evidence>
<dbReference type="PANTHER" id="PTHR23301:SF106">
    <property type="entry name" value="CHITIN-BINDING TYPE-2 DOMAIN-CONTAINING PROTEIN-RELATED"/>
    <property type="match status" value="1"/>
</dbReference>
<protein>
    <submittedName>
        <fullName evidence="7">Chitin binding Peritrophin-A domain</fullName>
    </submittedName>
</protein>
<dbReference type="PROSITE" id="PS50940">
    <property type="entry name" value="CHIT_BIND_II"/>
    <property type="match status" value="1"/>
</dbReference>
<evidence type="ECO:0000256" key="1">
    <source>
        <dbReference type="ARBA" id="ARBA00022669"/>
    </source>
</evidence>
<name>A0AAW1MQD4_POPJA</name>
<dbReference type="Gene3D" id="2.170.140.10">
    <property type="entry name" value="Chitin binding domain"/>
    <property type="match status" value="1"/>
</dbReference>
<dbReference type="InterPro" id="IPR002557">
    <property type="entry name" value="Chitin-bd_dom"/>
</dbReference>
<comment type="caution">
    <text evidence="7">The sequence shown here is derived from an EMBL/GenBank/DDBJ whole genome shotgun (WGS) entry which is preliminary data.</text>
</comment>
<dbReference type="EMBL" id="JASPKY010000032">
    <property type="protein sequence ID" value="KAK9747268.1"/>
    <property type="molecule type" value="Genomic_DNA"/>
</dbReference>
<dbReference type="AlphaFoldDB" id="A0AAW1MQD4"/>
<keyword evidence="5" id="KW-0325">Glycoprotein</keyword>
<evidence type="ECO:0000313" key="7">
    <source>
        <dbReference type="EMBL" id="KAK9747268.1"/>
    </source>
</evidence>
<keyword evidence="8" id="KW-1185">Reference proteome</keyword>
<dbReference type="InterPro" id="IPR036508">
    <property type="entry name" value="Chitin-bd_dom_sf"/>
</dbReference>
<reference evidence="7 8" key="1">
    <citation type="journal article" date="2024" name="BMC Genomics">
        <title>De novo assembly and annotation of Popillia japonica's genome with initial clues to its potential as an invasive pest.</title>
        <authorList>
            <person name="Cucini C."/>
            <person name="Boschi S."/>
            <person name="Funari R."/>
            <person name="Cardaioli E."/>
            <person name="Iannotti N."/>
            <person name="Marturano G."/>
            <person name="Paoli F."/>
            <person name="Bruttini M."/>
            <person name="Carapelli A."/>
            <person name="Frati F."/>
            <person name="Nardi F."/>
        </authorList>
    </citation>
    <scope>NUCLEOTIDE SEQUENCE [LARGE SCALE GENOMIC DNA]</scope>
    <source>
        <strain evidence="7">DMR45628</strain>
    </source>
</reference>
<proteinExistence type="predicted"/>
<keyword evidence="1" id="KW-0147">Chitin-binding</keyword>
<feature type="domain" description="Chitin-binding type-2" evidence="6">
    <location>
        <begin position="44"/>
        <end position="104"/>
    </location>
</feature>
<dbReference type="GO" id="GO:0005576">
    <property type="term" value="C:extracellular region"/>
    <property type="evidence" value="ECO:0007669"/>
    <property type="project" value="InterPro"/>
</dbReference>
<dbReference type="SUPFAM" id="SSF57625">
    <property type="entry name" value="Invertebrate chitin-binding proteins"/>
    <property type="match status" value="1"/>
</dbReference>
<accession>A0AAW1MQD4</accession>
<dbReference type="Pfam" id="PF01607">
    <property type="entry name" value="CBM_14"/>
    <property type="match status" value="1"/>
</dbReference>
<dbReference type="InterPro" id="IPR051940">
    <property type="entry name" value="Chitin_bind-dev_reg"/>
</dbReference>
<evidence type="ECO:0000256" key="3">
    <source>
        <dbReference type="ARBA" id="ARBA00022737"/>
    </source>
</evidence>
<evidence type="ECO:0000256" key="2">
    <source>
        <dbReference type="ARBA" id="ARBA00022729"/>
    </source>
</evidence>
<keyword evidence="4" id="KW-1015">Disulfide bond</keyword>
<dbReference type="PANTHER" id="PTHR23301">
    <property type="entry name" value="CHITIN BINDING PERITROPHIN-A"/>
    <property type="match status" value="1"/>
</dbReference>
<evidence type="ECO:0000313" key="8">
    <source>
        <dbReference type="Proteomes" id="UP001458880"/>
    </source>
</evidence>
<keyword evidence="3" id="KW-0677">Repeat</keyword>
<gene>
    <name evidence="7" type="ORF">QE152_g5451</name>
</gene>
<dbReference type="GO" id="GO:0008061">
    <property type="term" value="F:chitin binding"/>
    <property type="evidence" value="ECO:0007669"/>
    <property type="project" value="UniProtKB-KW"/>
</dbReference>